<dbReference type="SMART" id="SM00062">
    <property type="entry name" value="PBPb"/>
    <property type="match status" value="1"/>
</dbReference>
<dbReference type="InterPro" id="IPR001638">
    <property type="entry name" value="Solute-binding_3/MltF_N"/>
</dbReference>
<dbReference type="Pfam" id="PF00497">
    <property type="entry name" value="SBP_bac_3"/>
    <property type="match status" value="1"/>
</dbReference>
<reference evidence="3 4" key="1">
    <citation type="submission" date="2020-07" db="EMBL/GenBank/DDBJ databases">
        <title>Genomic Encyclopedia of Type Strains, Phase IV (KMG-V): Genome sequencing to study the core and pangenomes of soil and plant-associated prokaryotes.</title>
        <authorList>
            <person name="Whitman W."/>
        </authorList>
    </citation>
    <scope>NUCLEOTIDE SEQUENCE [LARGE SCALE GENOMIC DNA]</scope>
    <source>
        <strain evidence="3 4">C8</strain>
    </source>
</reference>
<dbReference type="AlphaFoldDB" id="A0A7J9PGC5"/>
<evidence type="ECO:0000256" key="1">
    <source>
        <dbReference type="ARBA" id="ARBA00022729"/>
    </source>
</evidence>
<dbReference type="EMBL" id="JACDUL010000002">
    <property type="protein sequence ID" value="MBA2861757.1"/>
    <property type="molecule type" value="Genomic_DNA"/>
</dbReference>
<feature type="domain" description="Solute-binding protein family 3/N-terminal" evidence="2">
    <location>
        <begin position="29"/>
        <end position="246"/>
    </location>
</feature>
<dbReference type="PANTHER" id="PTHR35936">
    <property type="entry name" value="MEMBRANE-BOUND LYTIC MUREIN TRANSGLYCOSYLASE F"/>
    <property type="match status" value="1"/>
</dbReference>
<accession>A0A7J9PGC5</accession>
<dbReference type="Proteomes" id="UP000533207">
    <property type="component" value="Unassembled WGS sequence"/>
</dbReference>
<name>A0A7J9PGC5_METMI</name>
<dbReference type="CDD" id="cd13530">
    <property type="entry name" value="PBP2_peptides_like"/>
    <property type="match status" value="1"/>
</dbReference>
<organism evidence="3 4">
    <name type="scientific">Methanococcus maripaludis</name>
    <name type="common">Methanococcus deltae</name>
    <dbReference type="NCBI Taxonomy" id="39152"/>
    <lineage>
        <taxon>Archaea</taxon>
        <taxon>Methanobacteriati</taxon>
        <taxon>Methanobacteriota</taxon>
        <taxon>Methanomada group</taxon>
        <taxon>Methanococci</taxon>
        <taxon>Methanococcales</taxon>
        <taxon>Methanococcaceae</taxon>
        <taxon>Methanococcus</taxon>
    </lineage>
</organism>
<dbReference type="PANTHER" id="PTHR35936:SF17">
    <property type="entry name" value="ARGININE-BINDING EXTRACELLULAR PROTEIN ARTP"/>
    <property type="match status" value="1"/>
</dbReference>
<dbReference type="Gene3D" id="3.40.190.10">
    <property type="entry name" value="Periplasmic binding protein-like II"/>
    <property type="match status" value="2"/>
</dbReference>
<proteinExistence type="predicted"/>
<comment type="caution">
    <text evidence="3">The sequence shown here is derived from an EMBL/GenBank/DDBJ whole genome shotgun (WGS) entry which is preliminary data.</text>
</comment>
<evidence type="ECO:0000313" key="4">
    <source>
        <dbReference type="Proteomes" id="UP000533207"/>
    </source>
</evidence>
<dbReference type="SUPFAM" id="SSF53850">
    <property type="entry name" value="Periplasmic binding protein-like II"/>
    <property type="match status" value="1"/>
</dbReference>
<sequence length="246" mass="28350">MNPLPLAVVAALFVVGMCIITPEIQNNDCIIVGIYPHMPPYQYYKNGELKGFEIDLINELGRRMDKKIIFVETNYKYGNYLAGKSGNVDFSISAITKTTQRENDVVFSDIYMYSYCSLITNDKKYTKLTDFRDKKIGALADSTFEDLAEDYLKSMNFELIRYDNFQSMHSDLLADNLDGAFTDYRYHLNTDDKTGPYLVENLEIHYFGVVSSKDNKDLIDEINMELLNMKADGSLESLNEKYFEFN</sequence>
<evidence type="ECO:0000313" key="3">
    <source>
        <dbReference type="EMBL" id="MBA2861757.1"/>
    </source>
</evidence>
<evidence type="ECO:0000259" key="2">
    <source>
        <dbReference type="SMART" id="SM00062"/>
    </source>
</evidence>
<keyword evidence="1" id="KW-0732">Signal</keyword>
<gene>
    <name evidence="3" type="ORF">HNP90_000636</name>
</gene>
<protein>
    <submittedName>
        <fullName evidence="3">Polar amino acid transport system substrate-binding protein</fullName>
    </submittedName>
</protein>
<dbReference type="RefSeq" id="WP_012068311.1">
    <property type="nucleotide sequence ID" value="NZ_JACDUL010000002.1"/>
</dbReference>